<proteinExistence type="predicted"/>
<keyword evidence="1" id="KW-0812">Transmembrane</keyword>
<name>A0AAN9KBT4_CANGL</name>
<sequence length="85" mass="9467">MFKNIFQSRFLSILYSLGYGTKKVSTFWFTLALGGHIFGIWILQSYGCTLEVFSSLLRHYCAAEVGNLGSKPATTAMGEELSTMQ</sequence>
<reference evidence="2 3" key="1">
    <citation type="submission" date="2024-01" db="EMBL/GenBank/DDBJ databases">
        <title>The genomes of 5 underutilized Papilionoideae crops provide insights into root nodulation and disease resistanc.</title>
        <authorList>
            <person name="Jiang F."/>
        </authorList>
    </citation>
    <scope>NUCLEOTIDE SEQUENCE [LARGE SCALE GENOMIC DNA]</scope>
    <source>
        <strain evidence="2">LVBAO_FW01</strain>
        <tissue evidence="2">Leaves</tissue>
    </source>
</reference>
<feature type="transmembrane region" description="Helical" evidence="1">
    <location>
        <begin position="25"/>
        <end position="43"/>
    </location>
</feature>
<keyword evidence="3" id="KW-1185">Reference proteome</keyword>
<protein>
    <submittedName>
        <fullName evidence="2">Uncharacterized protein</fullName>
    </submittedName>
</protein>
<accession>A0AAN9KBT4</accession>
<keyword evidence="1" id="KW-0472">Membrane</keyword>
<evidence type="ECO:0000313" key="3">
    <source>
        <dbReference type="Proteomes" id="UP001367508"/>
    </source>
</evidence>
<comment type="caution">
    <text evidence="2">The sequence shown here is derived from an EMBL/GenBank/DDBJ whole genome shotgun (WGS) entry which is preliminary data.</text>
</comment>
<dbReference type="AlphaFoldDB" id="A0AAN9KBT4"/>
<evidence type="ECO:0000256" key="1">
    <source>
        <dbReference type="SAM" id="Phobius"/>
    </source>
</evidence>
<evidence type="ECO:0000313" key="2">
    <source>
        <dbReference type="EMBL" id="KAK7313994.1"/>
    </source>
</evidence>
<gene>
    <name evidence="2" type="ORF">VNO77_39201</name>
</gene>
<keyword evidence="1" id="KW-1133">Transmembrane helix</keyword>
<organism evidence="2 3">
    <name type="scientific">Canavalia gladiata</name>
    <name type="common">Sword bean</name>
    <name type="synonym">Dolichos gladiatus</name>
    <dbReference type="NCBI Taxonomy" id="3824"/>
    <lineage>
        <taxon>Eukaryota</taxon>
        <taxon>Viridiplantae</taxon>
        <taxon>Streptophyta</taxon>
        <taxon>Embryophyta</taxon>
        <taxon>Tracheophyta</taxon>
        <taxon>Spermatophyta</taxon>
        <taxon>Magnoliopsida</taxon>
        <taxon>eudicotyledons</taxon>
        <taxon>Gunneridae</taxon>
        <taxon>Pentapetalae</taxon>
        <taxon>rosids</taxon>
        <taxon>fabids</taxon>
        <taxon>Fabales</taxon>
        <taxon>Fabaceae</taxon>
        <taxon>Papilionoideae</taxon>
        <taxon>50 kb inversion clade</taxon>
        <taxon>NPAAA clade</taxon>
        <taxon>indigoferoid/millettioid clade</taxon>
        <taxon>Phaseoleae</taxon>
        <taxon>Canavalia</taxon>
    </lineage>
</organism>
<dbReference type="EMBL" id="JAYMYQ010000009">
    <property type="protein sequence ID" value="KAK7313994.1"/>
    <property type="molecule type" value="Genomic_DNA"/>
</dbReference>
<dbReference type="Proteomes" id="UP001367508">
    <property type="component" value="Unassembled WGS sequence"/>
</dbReference>